<dbReference type="PANTHER" id="PTHR35340">
    <property type="entry name" value="PQQ ENZYME REPEAT PROTEIN-RELATED"/>
    <property type="match status" value="1"/>
</dbReference>
<keyword evidence="3" id="KW-1185">Reference proteome</keyword>
<dbReference type="OrthoDB" id="5427350at2759"/>
<feature type="chain" id="PRO_5015437511" evidence="1">
    <location>
        <begin position="26"/>
        <end position="532"/>
    </location>
</feature>
<dbReference type="EMBL" id="KZ678563">
    <property type="protein sequence ID" value="PSR79542.1"/>
    <property type="molecule type" value="Genomic_DNA"/>
</dbReference>
<dbReference type="PANTHER" id="PTHR35340:SF5">
    <property type="entry name" value="ASST-DOMAIN-CONTAINING PROTEIN"/>
    <property type="match status" value="1"/>
</dbReference>
<evidence type="ECO:0000313" key="2">
    <source>
        <dbReference type="EMBL" id="PSR79542.1"/>
    </source>
</evidence>
<proteinExistence type="predicted"/>
<dbReference type="STRING" id="2025994.A0A2T2ZYG8"/>
<protein>
    <submittedName>
        <fullName evidence="2">ASST-domain-containing protein</fullName>
    </submittedName>
</protein>
<name>A0A2T2ZYG8_9PEZI</name>
<dbReference type="InterPro" id="IPR053143">
    <property type="entry name" value="Arylsulfate_ST"/>
</dbReference>
<organism evidence="2 3">
    <name type="scientific">Coniella lustricola</name>
    <dbReference type="NCBI Taxonomy" id="2025994"/>
    <lineage>
        <taxon>Eukaryota</taxon>
        <taxon>Fungi</taxon>
        <taxon>Dikarya</taxon>
        <taxon>Ascomycota</taxon>
        <taxon>Pezizomycotina</taxon>
        <taxon>Sordariomycetes</taxon>
        <taxon>Sordariomycetidae</taxon>
        <taxon>Diaporthales</taxon>
        <taxon>Schizoparmaceae</taxon>
        <taxon>Coniella</taxon>
    </lineage>
</organism>
<sequence length="532" mass="59310">MASSWLAQAVAVVLLLGSLPVPAAATDMLQSGFLYDWGFYGLWPRTWFQSSDLAGPRLNFLAWDEACAEGFYLFSPRGSYVSHSSPVILDARGNLVWTTSDRFGDAQDTTDFKIQNYHGQPHITFWAGNNGASHRYGMGSYYMLDETYQVVKVVEAVETRGHNLRGDIHEFHITPQDTALMTIYYPQPANLSAVGGPSNGWVLDSIFQEVDLDTGDLLFEWRASEHIPVSDSMRSYVGSDLGGSPTAGFDYFHINSVDKDHLGNYIISARHSHQIVCISPQGETLWILGGKSNMFQDLSDGRATDFTWQHHARWHGNNTLSMFDNAKTNTGGRKYAEDHSRGLVLTLDTQALTAAVLHDYYDPQHPKQAESQGSMQMTDLGSNVLVDYGFYPAVTEFSKEGNVLCDVRLAPWLIWKTGMVTSYRGFKTSRWIGRPWYNPVTSLTPSDGVIYVSWNGATEVASWVLQGSDWSGISDGVWQDLDVQAKDGFEASFDLTDDMPQYLRVAAVDKDGALLKASQVVDRFLCRLELMT</sequence>
<dbReference type="Proteomes" id="UP000241462">
    <property type="component" value="Unassembled WGS sequence"/>
</dbReference>
<keyword evidence="1" id="KW-0732">Signal</keyword>
<reference evidence="2 3" key="1">
    <citation type="journal article" date="2018" name="Mycol. Prog.">
        <title>Coniella lustricola, a new species from submerged detritus.</title>
        <authorList>
            <person name="Raudabaugh D.B."/>
            <person name="Iturriaga T."/>
            <person name="Carver A."/>
            <person name="Mondo S."/>
            <person name="Pangilinan J."/>
            <person name="Lipzen A."/>
            <person name="He G."/>
            <person name="Amirebrahimi M."/>
            <person name="Grigoriev I.V."/>
            <person name="Miller A.N."/>
        </authorList>
    </citation>
    <scope>NUCLEOTIDE SEQUENCE [LARGE SCALE GENOMIC DNA]</scope>
    <source>
        <strain evidence="2 3">B22-T-1</strain>
    </source>
</reference>
<accession>A0A2T2ZYG8</accession>
<dbReference type="InterPro" id="IPR039535">
    <property type="entry name" value="ASST-like"/>
</dbReference>
<dbReference type="Pfam" id="PF14269">
    <property type="entry name" value="Arylsulfotran_2"/>
    <property type="match status" value="1"/>
</dbReference>
<dbReference type="AlphaFoldDB" id="A0A2T2ZYG8"/>
<dbReference type="InParanoid" id="A0A2T2ZYG8"/>
<gene>
    <name evidence="2" type="ORF">BD289DRAFT_462912</name>
</gene>
<evidence type="ECO:0000313" key="3">
    <source>
        <dbReference type="Proteomes" id="UP000241462"/>
    </source>
</evidence>
<feature type="signal peptide" evidence="1">
    <location>
        <begin position="1"/>
        <end position="25"/>
    </location>
</feature>
<evidence type="ECO:0000256" key="1">
    <source>
        <dbReference type="SAM" id="SignalP"/>
    </source>
</evidence>